<evidence type="ECO:0000313" key="2">
    <source>
        <dbReference type="EMBL" id="KAI1877396.1"/>
    </source>
</evidence>
<accession>A0A9P9WS48</accession>
<gene>
    <name evidence="2" type="ORF">JX265_003404</name>
</gene>
<evidence type="ECO:0000313" key="3">
    <source>
        <dbReference type="Proteomes" id="UP000829685"/>
    </source>
</evidence>
<feature type="region of interest" description="Disordered" evidence="1">
    <location>
        <begin position="92"/>
        <end position="111"/>
    </location>
</feature>
<name>A0A9P9WS48_9PEZI</name>
<dbReference type="AlphaFoldDB" id="A0A9P9WS48"/>
<proteinExistence type="predicted"/>
<sequence>MVETEKSVPVPCQGYRELPAHEYARGNGLSSDFEIDPLSLLTLPSHDSYDFSADDDSLHPLNIPVVYFDEHPTLTKAAAQLLNQTMGRVAEESNLQGRPGTPSRCPPKLEPPLLRTDHEFDCRKLENQIQATQKAWVPDGAVPAEPLDSSQDESLEFPTFAYLYREDLLAVISKDRISISKETLEYLRSTVQSSWTDTETNAVILDEIAAQRACCYPSECYAGLSTNATSTGA</sequence>
<dbReference type="Proteomes" id="UP000829685">
    <property type="component" value="Unassembled WGS sequence"/>
</dbReference>
<organism evidence="2 3">
    <name type="scientific">Neoarthrinium moseri</name>
    <dbReference type="NCBI Taxonomy" id="1658444"/>
    <lineage>
        <taxon>Eukaryota</taxon>
        <taxon>Fungi</taxon>
        <taxon>Dikarya</taxon>
        <taxon>Ascomycota</taxon>
        <taxon>Pezizomycotina</taxon>
        <taxon>Sordariomycetes</taxon>
        <taxon>Xylariomycetidae</taxon>
        <taxon>Amphisphaeriales</taxon>
        <taxon>Apiosporaceae</taxon>
        <taxon>Neoarthrinium</taxon>
    </lineage>
</organism>
<dbReference type="EMBL" id="JAFIMR010000006">
    <property type="protein sequence ID" value="KAI1877396.1"/>
    <property type="molecule type" value="Genomic_DNA"/>
</dbReference>
<comment type="caution">
    <text evidence="2">The sequence shown here is derived from an EMBL/GenBank/DDBJ whole genome shotgun (WGS) entry which is preliminary data.</text>
</comment>
<evidence type="ECO:0000256" key="1">
    <source>
        <dbReference type="SAM" id="MobiDB-lite"/>
    </source>
</evidence>
<protein>
    <submittedName>
        <fullName evidence="2">Uncharacterized protein</fullName>
    </submittedName>
</protein>
<reference evidence="2" key="1">
    <citation type="submission" date="2021-03" db="EMBL/GenBank/DDBJ databases">
        <title>Revisited historic fungal species revealed as producer of novel bioactive compounds through whole genome sequencing and comparative genomics.</title>
        <authorList>
            <person name="Vignolle G.A."/>
            <person name="Hochenegger N."/>
            <person name="Mach R.L."/>
            <person name="Mach-Aigner A.R."/>
            <person name="Javad Rahimi M."/>
            <person name="Salim K.A."/>
            <person name="Chan C.M."/>
            <person name="Lim L.B.L."/>
            <person name="Cai F."/>
            <person name="Druzhinina I.S."/>
            <person name="U'Ren J.M."/>
            <person name="Derntl C."/>
        </authorList>
    </citation>
    <scope>NUCLEOTIDE SEQUENCE</scope>
    <source>
        <strain evidence="2">TUCIM 5799</strain>
    </source>
</reference>
<keyword evidence="3" id="KW-1185">Reference proteome</keyword>